<dbReference type="PROSITE" id="PS51186">
    <property type="entry name" value="GNAT"/>
    <property type="match status" value="1"/>
</dbReference>
<sequence>MFVLKIDKHLTLQTLKPQDAKQFHKLAVKNLPRLFWWHDIHLTEDFITGLLSRVADKSWRYHTIWLGGVYFNHQLIGSVSLNTINWQQRVATLGYWLDIDFTGQGIIHRCADKLVQYCFSRLKLRTIEIHCHAGNTASIAVAKRLGFEIEQKLRQAGVVDGEAVDIYVFRKRAID</sequence>
<dbReference type="SUPFAM" id="SSF55729">
    <property type="entry name" value="Acyl-CoA N-acyltransferases (Nat)"/>
    <property type="match status" value="1"/>
</dbReference>
<dbReference type="InterPro" id="IPR000182">
    <property type="entry name" value="GNAT_dom"/>
</dbReference>
<dbReference type="PANTHER" id="PTHR43441">
    <property type="entry name" value="RIBOSOMAL-PROTEIN-SERINE ACETYLTRANSFERASE"/>
    <property type="match status" value="1"/>
</dbReference>
<dbReference type="EMBL" id="JAGSOY010000045">
    <property type="protein sequence ID" value="MBU2712695.1"/>
    <property type="molecule type" value="Genomic_DNA"/>
</dbReference>
<protein>
    <submittedName>
        <fullName evidence="2">GNAT family N-acetyltransferase</fullName>
    </submittedName>
</protein>
<dbReference type="PANTHER" id="PTHR43441:SF2">
    <property type="entry name" value="FAMILY ACETYLTRANSFERASE, PUTATIVE (AFU_ORTHOLOGUE AFUA_7G00850)-RELATED"/>
    <property type="match status" value="1"/>
</dbReference>
<evidence type="ECO:0000313" key="2">
    <source>
        <dbReference type="EMBL" id="MBU2712695.1"/>
    </source>
</evidence>
<dbReference type="InterPro" id="IPR051908">
    <property type="entry name" value="Ribosomal_N-acetyltransferase"/>
</dbReference>
<dbReference type="Pfam" id="PF13302">
    <property type="entry name" value="Acetyltransf_3"/>
    <property type="match status" value="1"/>
</dbReference>
<feature type="domain" description="N-acetyltransferase" evidence="1">
    <location>
        <begin position="10"/>
        <end position="171"/>
    </location>
</feature>
<accession>A0ABS5ZHF9</accession>
<evidence type="ECO:0000313" key="3">
    <source>
        <dbReference type="Proteomes" id="UP000690515"/>
    </source>
</evidence>
<gene>
    <name evidence="2" type="ORF">KCG35_16625</name>
</gene>
<dbReference type="RefSeq" id="WP_215820920.1">
    <property type="nucleotide sequence ID" value="NZ_JAGSOY010000045.1"/>
</dbReference>
<dbReference type="InterPro" id="IPR016181">
    <property type="entry name" value="Acyl_CoA_acyltransferase"/>
</dbReference>
<comment type="caution">
    <text evidence="2">The sequence shown here is derived from an EMBL/GenBank/DDBJ whole genome shotgun (WGS) entry which is preliminary data.</text>
</comment>
<keyword evidence="3" id="KW-1185">Reference proteome</keyword>
<organism evidence="2 3">
    <name type="scientific">Zooshikella harenae</name>
    <dbReference type="NCBI Taxonomy" id="2827238"/>
    <lineage>
        <taxon>Bacteria</taxon>
        <taxon>Pseudomonadati</taxon>
        <taxon>Pseudomonadota</taxon>
        <taxon>Gammaproteobacteria</taxon>
        <taxon>Oceanospirillales</taxon>
        <taxon>Zooshikellaceae</taxon>
        <taxon>Zooshikella</taxon>
    </lineage>
</organism>
<proteinExistence type="predicted"/>
<reference evidence="2 3" key="1">
    <citation type="submission" date="2021-04" db="EMBL/GenBank/DDBJ databases">
        <authorList>
            <person name="Pira H."/>
            <person name="Risdian C."/>
            <person name="Wink J."/>
        </authorList>
    </citation>
    <scope>NUCLEOTIDE SEQUENCE [LARGE SCALE GENOMIC DNA]</scope>
    <source>
        <strain evidence="2 3">WH53</strain>
    </source>
</reference>
<dbReference type="Gene3D" id="3.40.630.30">
    <property type="match status" value="1"/>
</dbReference>
<name>A0ABS5ZHF9_9GAMM</name>
<dbReference type="Proteomes" id="UP000690515">
    <property type="component" value="Unassembled WGS sequence"/>
</dbReference>
<evidence type="ECO:0000259" key="1">
    <source>
        <dbReference type="PROSITE" id="PS51186"/>
    </source>
</evidence>